<dbReference type="InterPro" id="IPR011547">
    <property type="entry name" value="SLC26A/SulP_dom"/>
</dbReference>
<comment type="subcellular location">
    <subcellularLocation>
        <location evidence="1">Membrane</location>
        <topology evidence="1">Multi-pass membrane protein</topology>
    </subcellularLocation>
</comment>
<proteinExistence type="predicted"/>
<dbReference type="PROSITE" id="PS50801">
    <property type="entry name" value="STAS"/>
    <property type="match status" value="1"/>
</dbReference>
<organism evidence="7">
    <name type="scientific">hydrothermal vent metagenome</name>
    <dbReference type="NCBI Taxonomy" id="652676"/>
    <lineage>
        <taxon>unclassified sequences</taxon>
        <taxon>metagenomes</taxon>
        <taxon>ecological metagenomes</taxon>
    </lineage>
</organism>
<sequence length="668" mass="72932">MSLEKKSGFNLLASPKQDFLASIVVFLVALPLCMGIAIASGVPVAAGLITGIVGGLVVGWIAGAPLQVSGPAAGLTVIIFDLVQKHGLEVLGIAVLVCGIIQLIAGLLSYGRWFRAVSPAVIHGMLAGIGVLILSSQFHVMVDDSPKGSGIQNLISIPEAIRKGLPMPKMGTAEERGSLRDFLQQFGALHEQQVQLRELAVELIPKTPQDPDHQDPAHHSRKANFPDLSQLKPLEIKQKELSDKLITLVEQLNSQDLSQTVRNPTKLKVATNASLEEMKTALNDLQKGNIRQVNASQTEIQLRLEKVLGELKNHDWAAKIGWLTIMVLVFWKILTPKKLKLVPPSLVAVVVATVFAVTLKLPVLYVEVPDNLWSEIHFPSLSTLQSLEVTTILQLGVVLAFITSAQTLLCATAVDQMQTSTRTDYDKELAAHGIGNIVCGFLGALPMAGVIVRSSANIEAGGKTRLATILHGTWLLLFVSILAFILRMIPTSTLAAMLVYIGYKLINLNSIRELRKYGWGEVGVYFSTLIMIVCTDLLTGIITGIGLSTLKLLYKFSHLKVRLDIEENGSKSILKMTGAATFIRLPKLAQVLESVPANSELHVDFEHLTHIDHACLDLLMNWAKKHESAGGTLVVDWDSLHADFHNKPYRKLQSYRDSEQKTKPDDNK</sequence>
<keyword evidence="3 5" id="KW-1133">Transmembrane helix</keyword>
<evidence type="ECO:0000313" key="7">
    <source>
        <dbReference type="EMBL" id="VAX41888.1"/>
    </source>
</evidence>
<dbReference type="Gene3D" id="3.30.750.24">
    <property type="entry name" value="STAS domain"/>
    <property type="match status" value="1"/>
</dbReference>
<feature type="transmembrane region" description="Helical" evidence="5">
    <location>
        <begin position="45"/>
        <end position="66"/>
    </location>
</feature>
<evidence type="ECO:0000256" key="3">
    <source>
        <dbReference type="ARBA" id="ARBA00022989"/>
    </source>
</evidence>
<dbReference type="Pfam" id="PF00916">
    <property type="entry name" value="Sulfate_transp"/>
    <property type="match status" value="2"/>
</dbReference>
<dbReference type="SUPFAM" id="SSF52091">
    <property type="entry name" value="SpoIIaa-like"/>
    <property type="match status" value="1"/>
</dbReference>
<feature type="transmembrane region" description="Helical" evidence="5">
    <location>
        <begin position="316"/>
        <end position="334"/>
    </location>
</feature>
<evidence type="ECO:0000256" key="2">
    <source>
        <dbReference type="ARBA" id="ARBA00022692"/>
    </source>
</evidence>
<feature type="transmembrane region" description="Helical" evidence="5">
    <location>
        <begin position="120"/>
        <end position="142"/>
    </location>
</feature>
<feature type="transmembrane region" description="Helical" evidence="5">
    <location>
        <begin position="387"/>
        <end position="409"/>
    </location>
</feature>
<protein>
    <submittedName>
        <fullName evidence="7">Na(+)-dependent bicarbonate transporter BicA</fullName>
    </submittedName>
</protein>
<feature type="transmembrane region" description="Helical" evidence="5">
    <location>
        <begin position="429"/>
        <end position="452"/>
    </location>
</feature>
<evidence type="ECO:0000259" key="6">
    <source>
        <dbReference type="PROSITE" id="PS50801"/>
    </source>
</evidence>
<keyword evidence="2 5" id="KW-0812">Transmembrane</keyword>
<feature type="transmembrane region" description="Helical" evidence="5">
    <location>
        <begin position="473"/>
        <end position="503"/>
    </location>
</feature>
<dbReference type="InterPro" id="IPR036513">
    <property type="entry name" value="STAS_dom_sf"/>
</dbReference>
<evidence type="ECO:0000256" key="4">
    <source>
        <dbReference type="ARBA" id="ARBA00023136"/>
    </source>
</evidence>
<dbReference type="AlphaFoldDB" id="A0A3B1DZM5"/>
<feature type="domain" description="STAS" evidence="6">
    <location>
        <begin position="561"/>
        <end position="635"/>
    </location>
</feature>
<dbReference type="InterPro" id="IPR002645">
    <property type="entry name" value="STAS_dom"/>
</dbReference>
<evidence type="ECO:0000256" key="1">
    <source>
        <dbReference type="ARBA" id="ARBA00004141"/>
    </source>
</evidence>
<dbReference type="InterPro" id="IPR058548">
    <property type="entry name" value="MlaB-like_STAS"/>
</dbReference>
<feature type="transmembrane region" description="Helical" evidence="5">
    <location>
        <begin position="87"/>
        <end position="108"/>
    </location>
</feature>
<feature type="transmembrane region" description="Helical" evidence="5">
    <location>
        <begin position="20"/>
        <end position="39"/>
    </location>
</feature>
<dbReference type="Pfam" id="PF13466">
    <property type="entry name" value="STAS_2"/>
    <property type="match status" value="1"/>
</dbReference>
<gene>
    <name evidence="7" type="ORF">MNBD_PLANCTO02-3150</name>
</gene>
<feature type="transmembrane region" description="Helical" evidence="5">
    <location>
        <begin position="523"/>
        <end position="550"/>
    </location>
</feature>
<reference evidence="7" key="1">
    <citation type="submission" date="2018-06" db="EMBL/GenBank/DDBJ databases">
        <authorList>
            <person name="Zhirakovskaya E."/>
        </authorList>
    </citation>
    <scope>NUCLEOTIDE SEQUENCE</scope>
</reference>
<dbReference type="EMBL" id="UOGL01000596">
    <property type="protein sequence ID" value="VAX41888.1"/>
    <property type="molecule type" value="Genomic_DNA"/>
</dbReference>
<dbReference type="PANTHER" id="PTHR11814">
    <property type="entry name" value="SULFATE TRANSPORTER"/>
    <property type="match status" value="1"/>
</dbReference>
<dbReference type="InterPro" id="IPR001902">
    <property type="entry name" value="SLC26A/SulP_fam"/>
</dbReference>
<feature type="transmembrane region" description="Helical" evidence="5">
    <location>
        <begin position="346"/>
        <end position="366"/>
    </location>
</feature>
<name>A0A3B1DZM5_9ZZZZ</name>
<keyword evidence="4 5" id="KW-0472">Membrane</keyword>
<dbReference type="GO" id="GO:0055085">
    <property type="term" value="P:transmembrane transport"/>
    <property type="evidence" value="ECO:0007669"/>
    <property type="project" value="InterPro"/>
</dbReference>
<accession>A0A3B1DZM5</accession>
<evidence type="ECO:0000256" key="5">
    <source>
        <dbReference type="SAM" id="Phobius"/>
    </source>
</evidence>
<dbReference type="GO" id="GO:0016020">
    <property type="term" value="C:membrane"/>
    <property type="evidence" value="ECO:0007669"/>
    <property type="project" value="UniProtKB-SubCell"/>
</dbReference>